<name>A0A3N4JU71_9PEZI</name>
<gene>
    <name evidence="2" type="ORF">L873DRAFT_1803182</name>
</gene>
<reference evidence="2 3" key="1">
    <citation type="journal article" date="2018" name="Nat. Ecol. Evol.">
        <title>Pezizomycetes genomes reveal the molecular basis of ectomycorrhizal truffle lifestyle.</title>
        <authorList>
            <person name="Murat C."/>
            <person name="Payen T."/>
            <person name="Noel B."/>
            <person name="Kuo A."/>
            <person name="Morin E."/>
            <person name="Chen J."/>
            <person name="Kohler A."/>
            <person name="Krizsan K."/>
            <person name="Balestrini R."/>
            <person name="Da Silva C."/>
            <person name="Montanini B."/>
            <person name="Hainaut M."/>
            <person name="Levati E."/>
            <person name="Barry K.W."/>
            <person name="Belfiori B."/>
            <person name="Cichocki N."/>
            <person name="Clum A."/>
            <person name="Dockter R.B."/>
            <person name="Fauchery L."/>
            <person name="Guy J."/>
            <person name="Iotti M."/>
            <person name="Le Tacon F."/>
            <person name="Lindquist E.A."/>
            <person name="Lipzen A."/>
            <person name="Malagnac F."/>
            <person name="Mello A."/>
            <person name="Molinier V."/>
            <person name="Miyauchi S."/>
            <person name="Poulain J."/>
            <person name="Riccioni C."/>
            <person name="Rubini A."/>
            <person name="Sitrit Y."/>
            <person name="Splivallo R."/>
            <person name="Traeger S."/>
            <person name="Wang M."/>
            <person name="Zifcakova L."/>
            <person name="Wipf D."/>
            <person name="Zambonelli A."/>
            <person name="Paolocci F."/>
            <person name="Nowrousian M."/>
            <person name="Ottonello S."/>
            <person name="Baldrian P."/>
            <person name="Spatafora J.W."/>
            <person name="Henrissat B."/>
            <person name="Nagy L.G."/>
            <person name="Aury J.M."/>
            <person name="Wincker P."/>
            <person name="Grigoriev I.V."/>
            <person name="Bonfante P."/>
            <person name="Martin F.M."/>
        </authorList>
    </citation>
    <scope>NUCLEOTIDE SEQUENCE [LARGE SCALE GENOMIC DNA]</scope>
    <source>
        <strain evidence="2 3">120613-1</strain>
    </source>
</reference>
<organism evidence="2 3">
    <name type="scientific">Choiromyces venosus 120613-1</name>
    <dbReference type="NCBI Taxonomy" id="1336337"/>
    <lineage>
        <taxon>Eukaryota</taxon>
        <taxon>Fungi</taxon>
        <taxon>Dikarya</taxon>
        <taxon>Ascomycota</taxon>
        <taxon>Pezizomycotina</taxon>
        <taxon>Pezizomycetes</taxon>
        <taxon>Pezizales</taxon>
        <taxon>Tuberaceae</taxon>
        <taxon>Choiromyces</taxon>
    </lineage>
</organism>
<sequence>MPATYSKIRVTIHDHPNPARSPPPRNRLPNNDNKQASNVPAATQQRPSHPTPKISTNPNHVTASPTDEHEPPTMVWEM</sequence>
<dbReference type="Proteomes" id="UP000276215">
    <property type="component" value="Unassembled WGS sequence"/>
</dbReference>
<evidence type="ECO:0000313" key="3">
    <source>
        <dbReference type="Proteomes" id="UP000276215"/>
    </source>
</evidence>
<evidence type="ECO:0000256" key="1">
    <source>
        <dbReference type="SAM" id="MobiDB-lite"/>
    </source>
</evidence>
<feature type="region of interest" description="Disordered" evidence="1">
    <location>
        <begin position="1"/>
        <end position="78"/>
    </location>
</feature>
<proteinExistence type="predicted"/>
<protein>
    <submittedName>
        <fullName evidence="2">Uncharacterized protein</fullName>
    </submittedName>
</protein>
<dbReference type="EMBL" id="ML120371">
    <property type="protein sequence ID" value="RPB01880.1"/>
    <property type="molecule type" value="Genomic_DNA"/>
</dbReference>
<dbReference type="AlphaFoldDB" id="A0A3N4JU71"/>
<feature type="compositionally biased region" description="Polar residues" evidence="1">
    <location>
        <begin position="34"/>
        <end position="65"/>
    </location>
</feature>
<keyword evidence="3" id="KW-1185">Reference proteome</keyword>
<accession>A0A3N4JU71</accession>
<evidence type="ECO:0000313" key="2">
    <source>
        <dbReference type="EMBL" id="RPB01880.1"/>
    </source>
</evidence>